<reference evidence="1" key="2">
    <citation type="journal article" date="2023" name="IMA Fungus">
        <title>Comparative genomic study of the Penicillium genus elucidates a diverse pangenome and 15 lateral gene transfer events.</title>
        <authorList>
            <person name="Petersen C."/>
            <person name="Sorensen T."/>
            <person name="Nielsen M.R."/>
            <person name="Sondergaard T.E."/>
            <person name="Sorensen J.L."/>
            <person name="Fitzpatrick D.A."/>
            <person name="Frisvad J.C."/>
            <person name="Nielsen K.L."/>
        </authorList>
    </citation>
    <scope>NUCLEOTIDE SEQUENCE</scope>
    <source>
        <strain evidence="1">IBT 29677</strain>
    </source>
</reference>
<proteinExistence type="predicted"/>
<dbReference type="SFLD" id="SFLDS00003">
    <property type="entry name" value="Haloacid_Dehalogenase"/>
    <property type="match status" value="1"/>
</dbReference>
<dbReference type="SFLD" id="SFLDG01132">
    <property type="entry name" value="C1.5.3:_5'-Nucleotidase_Like"/>
    <property type="match status" value="1"/>
</dbReference>
<dbReference type="Gene3D" id="3.40.50.1000">
    <property type="entry name" value="HAD superfamily/HAD-like"/>
    <property type="match status" value="1"/>
</dbReference>
<dbReference type="NCBIfam" id="TIGR01993">
    <property type="entry name" value="Pyr-5-nucltdase"/>
    <property type="match status" value="1"/>
</dbReference>
<dbReference type="GO" id="GO:0006206">
    <property type="term" value="P:pyrimidine nucleobase metabolic process"/>
    <property type="evidence" value="ECO:0007669"/>
    <property type="project" value="TreeGrafter"/>
</dbReference>
<dbReference type="InterPro" id="IPR010237">
    <property type="entry name" value="Pyr-5-nucltdase"/>
</dbReference>
<dbReference type="PANTHER" id="PTHR47438">
    <property type="entry name" value="PHOSPHATE METABOLISM PROTEIN 8-RELATED"/>
    <property type="match status" value="1"/>
</dbReference>
<accession>A0A9W9WAQ1</accession>
<organism evidence="1 2">
    <name type="scientific">Penicillium cosmopolitanum</name>
    <dbReference type="NCBI Taxonomy" id="1131564"/>
    <lineage>
        <taxon>Eukaryota</taxon>
        <taxon>Fungi</taxon>
        <taxon>Dikarya</taxon>
        <taxon>Ascomycota</taxon>
        <taxon>Pezizomycotina</taxon>
        <taxon>Eurotiomycetes</taxon>
        <taxon>Eurotiomycetidae</taxon>
        <taxon>Eurotiales</taxon>
        <taxon>Aspergillaceae</taxon>
        <taxon>Penicillium</taxon>
    </lineage>
</organism>
<evidence type="ECO:0000313" key="1">
    <source>
        <dbReference type="EMBL" id="KAJ5414054.1"/>
    </source>
</evidence>
<dbReference type="Proteomes" id="UP001147747">
    <property type="component" value="Unassembled WGS sequence"/>
</dbReference>
<dbReference type="NCBIfam" id="TIGR01509">
    <property type="entry name" value="HAD-SF-IA-v3"/>
    <property type="match status" value="1"/>
</dbReference>
<dbReference type="GeneID" id="81364298"/>
<sequence>METDKVRVLVPSTDTGTGLVNSTAERAALPVLFFDIDNCLYPRSSNVQDTLSDLIDDYLSRELHLPRDQAIALHSQYFKTYGQTVEGLVRHHAIDALHYNSQVDDALPLETLLKPNPTLRQFLQSIDTTKVRLWLLTNAYVTHARRVVKLLGIEDLFEGITYCDYEIVPFICKPQVGMFEKAMREAGVGDVAGCFFVDDSFGNCVGAKSFGWTACHLVETGLPIPESQASQHRIQHLEELSCIWPDFFRAKSVEILA</sequence>
<keyword evidence="2" id="KW-1185">Reference proteome</keyword>
<dbReference type="InterPro" id="IPR023214">
    <property type="entry name" value="HAD_sf"/>
</dbReference>
<evidence type="ECO:0000313" key="2">
    <source>
        <dbReference type="Proteomes" id="UP001147747"/>
    </source>
</evidence>
<dbReference type="Gene3D" id="1.10.150.450">
    <property type="match status" value="1"/>
</dbReference>
<gene>
    <name evidence="1" type="ORF">N7509_000681</name>
</gene>
<keyword evidence="1" id="KW-0378">Hydrolase</keyword>
<dbReference type="GO" id="GO:0009166">
    <property type="term" value="P:nucleotide catabolic process"/>
    <property type="evidence" value="ECO:0007669"/>
    <property type="project" value="TreeGrafter"/>
</dbReference>
<dbReference type="PANTHER" id="PTHR47438:SF1">
    <property type="entry name" value="PHOSPHATE METABOLISM PROTEIN 8-RELATED"/>
    <property type="match status" value="1"/>
</dbReference>
<dbReference type="SUPFAM" id="SSF56784">
    <property type="entry name" value="HAD-like"/>
    <property type="match status" value="1"/>
</dbReference>
<protein>
    <submittedName>
        <fullName evidence="1">Haloacid dehalogenase-like hydrolase-domain-containing protein</fullName>
    </submittedName>
</protein>
<name>A0A9W9WAQ1_9EURO</name>
<dbReference type="InterPro" id="IPR006439">
    <property type="entry name" value="HAD-SF_hydro_IA"/>
</dbReference>
<dbReference type="GO" id="GO:0008252">
    <property type="term" value="F:nucleotidase activity"/>
    <property type="evidence" value="ECO:0007669"/>
    <property type="project" value="TreeGrafter"/>
</dbReference>
<reference evidence="1" key="1">
    <citation type="submission" date="2022-12" db="EMBL/GenBank/DDBJ databases">
        <authorList>
            <person name="Petersen C."/>
        </authorList>
    </citation>
    <scope>NUCLEOTIDE SEQUENCE</scope>
    <source>
        <strain evidence="1">IBT 29677</strain>
    </source>
</reference>
<dbReference type="EMBL" id="JAPZBU010000003">
    <property type="protein sequence ID" value="KAJ5414054.1"/>
    <property type="molecule type" value="Genomic_DNA"/>
</dbReference>
<dbReference type="Pfam" id="PF00702">
    <property type="entry name" value="Hydrolase"/>
    <property type="match status" value="1"/>
</dbReference>
<dbReference type="OrthoDB" id="1065058at2759"/>
<dbReference type="InterPro" id="IPR036412">
    <property type="entry name" value="HAD-like_sf"/>
</dbReference>
<dbReference type="AlphaFoldDB" id="A0A9W9WAQ1"/>
<dbReference type="RefSeq" id="XP_056493900.1">
    <property type="nucleotide sequence ID" value="XM_056625318.1"/>
</dbReference>
<dbReference type="SFLD" id="SFLDG01129">
    <property type="entry name" value="C1.5:_HAD__Beta-PGM__Phosphata"/>
    <property type="match status" value="1"/>
</dbReference>
<comment type="caution">
    <text evidence="1">The sequence shown here is derived from an EMBL/GenBank/DDBJ whole genome shotgun (WGS) entry which is preliminary data.</text>
</comment>
<dbReference type="InterPro" id="IPR052791">
    <property type="entry name" value="SSM1_domain"/>
</dbReference>